<name>A0A7X0JV00_9GAMM</name>
<dbReference type="Gene3D" id="3.40.190.10">
    <property type="entry name" value="Periplasmic binding protein-like II"/>
    <property type="match status" value="1"/>
</dbReference>
<accession>A0A7X0JV00</accession>
<dbReference type="InParanoid" id="A0A7X0JV00"/>
<organism evidence="1 2">
    <name type="scientific">Pseudoteredinibacter isoporae</name>
    <dbReference type="NCBI Taxonomy" id="570281"/>
    <lineage>
        <taxon>Bacteria</taxon>
        <taxon>Pseudomonadati</taxon>
        <taxon>Pseudomonadota</taxon>
        <taxon>Gammaproteobacteria</taxon>
        <taxon>Cellvibrionales</taxon>
        <taxon>Cellvibrionaceae</taxon>
        <taxon>Pseudoteredinibacter</taxon>
    </lineage>
</organism>
<dbReference type="Proteomes" id="UP000528457">
    <property type="component" value="Unassembled WGS sequence"/>
</dbReference>
<proteinExistence type="predicted"/>
<protein>
    <submittedName>
        <fullName evidence="1">ABC-type phosphate transport system substrate-binding protein</fullName>
    </submittedName>
</protein>
<comment type="caution">
    <text evidence="1">The sequence shown here is derived from an EMBL/GenBank/DDBJ whole genome shotgun (WGS) entry which is preliminary data.</text>
</comment>
<sequence>MQKISTKVDPDFPGGFQRWLRLSATSFFLALLCIVSHAASSDHGIAVIANQQVDAASLSPTRLKSIFGMRTTTWKNGQPIRVFVLKDNNPLHVRFTKDVLQTYPYNLRRIWERRVYSGTGLAPTVVNSEGEMLKLIAETDNAIGYIQHHNIDQNVKVLEIR</sequence>
<dbReference type="SUPFAM" id="SSF53850">
    <property type="entry name" value="Periplasmic binding protein-like II"/>
    <property type="match status" value="1"/>
</dbReference>
<dbReference type="RefSeq" id="WP_166845236.1">
    <property type="nucleotide sequence ID" value="NZ_JAAONY010000002.1"/>
</dbReference>
<reference evidence="1 2" key="1">
    <citation type="submission" date="2020-08" db="EMBL/GenBank/DDBJ databases">
        <title>Genomic Encyclopedia of Type Strains, Phase IV (KMG-IV): sequencing the most valuable type-strain genomes for metagenomic binning, comparative biology and taxonomic classification.</title>
        <authorList>
            <person name="Goeker M."/>
        </authorList>
    </citation>
    <scope>NUCLEOTIDE SEQUENCE [LARGE SCALE GENOMIC DNA]</scope>
    <source>
        <strain evidence="1 2">DSM 22368</strain>
    </source>
</reference>
<gene>
    <name evidence="1" type="ORF">HNR48_003059</name>
</gene>
<dbReference type="AlphaFoldDB" id="A0A7X0JV00"/>
<evidence type="ECO:0000313" key="2">
    <source>
        <dbReference type="Proteomes" id="UP000528457"/>
    </source>
</evidence>
<dbReference type="EMBL" id="JACHHT010000002">
    <property type="protein sequence ID" value="MBB6522774.1"/>
    <property type="molecule type" value="Genomic_DNA"/>
</dbReference>
<evidence type="ECO:0000313" key="1">
    <source>
        <dbReference type="EMBL" id="MBB6522774.1"/>
    </source>
</evidence>
<keyword evidence="2" id="KW-1185">Reference proteome</keyword>